<dbReference type="Pfam" id="PF01584">
    <property type="entry name" value="CheW"/>
    <property type="match status" value="1"/>
</dbReference>
<dbReference type="PANTHER" id="PTHR22617:SF23">
    <property type="entry name" value="CHEMOTAXIS PROTEIN CHEW"/>
    <property type="match status" value="1"/>
</dbReference>
<dbReference type="Gene3D" id="2.40.50.180">
    <property type="entry name" value="CheA-289, Domain 4"/>
    <property type="match status" value="1"/>
</dbReference>
<protein>
    <submittedName>
        <fullName evidence="2">Chemotaxis protein CheW5</fullName>
    </submittedName>
</protein>
<reference evidence="3" key="1">
    <citation type="submission" date="2014-07" db="EMBL/GenBank/DDBJ databases">
        <authorList>
            <person name="Wibberg D."/>
        </authorList>
    </citation>
    <scope>NUCLEOTIDE SEQUENCE [LARGE SCALE GENOMIC DNA]</scope>
    <source>
        <strain evidence="3">DG5</strain>
    </source>
</reference>
<dbReference type="Proteomes" id="UP000032431">
    <property type="component" value="Chromosome I"/>
</dbReference>
<dbReference type="InterPro" id="IPR002545">
    <property type="entry name" value="CheW-lke_dom"/>
</dbReference>
<dbReference type="STRING" id="29343.CCDG5_0952"/>
<accession>A0A078KK67</accession>
<dbReference type="AlphaFoldDB" id="A0A078KK67"/>
<dbReference type="PANTHER" id="PTHR22617">
    <property type="entry name" value="CHEMOTAXIS SENSOR HISTIDINE KINASE-RELATED"/>
    <property type="match status" value="1"/>
</dbReference>
<dbReference type="GO" id="GO:0006935">
    <property type="term" value="P:chemotaxis"/>
    <property type="evidence" value="ECO:0007669"/>
    <property type="project" value="InterPro"/>
</dbReference>
<dbReference type="GO" id="GO:0005829">
    <property type="term" value="C:cytosol"/>
    <property type="evidence" value="ECO:0007669"/>
    <property type="project" value="TreeGrafter"/>
</dbReference>
<feature type="domain" description="CheW-like" evidence="1">
    <location>
        <begin position="18"/>
        <end position="158"/>
    </location>
</feature>
<keyword evidence="3" id="KW-1185">Reference proteome</keyword>
<dbReference type="OrthoDB" id="9794382at2"/>
<name>A0A078KK67_9FIRM</name>
<dbReference type="Gene3D" id="2.30.30.40">
    <property type="entry name" value="SH3 Domains"/>
    <property type="match status" value="1"/>
</dbReference>
<dbReference type="GO" id="GO:0007165">
    <property type="term" value="P:signal transduction"/>
    <property type="evidence" value="ECO:0007669"/>
    <property type="project" value="InterPro"/>
</dbReference>
<dbReference type="InterPro" id="IPR039315">
    <property type="entry name" value="CheW"/>
</dbReference>
<dbReference type="PROSITE" id="PS50851">
    <property type="entry name" value="CHEW"/>
    <property type="match status" value="1"/>
</dbReference>
<proteinExistence type="predicted"/>
<sequence length="176" mass="20035">MNDLIETNDEVQEEDLQHGRYLTFSLDNEVFGIEISYVNEIVGMQKINDVPEVSNFVKGIINLRGNIIPVIDMRIKFKKQPCEYDERTCIIIVNINGISAGLIVDKVAEVISIEDSEIAPPPDFRTGFQSRYINGIGKLKDKVVLLIDCDKLFRDDELEEITAEKEKAEIQENENS</sequence>
<dbReference type="EMBL" id="LM995447">
    <property type="protein sequence ID" value="CDZ24071.1"/>
    <property type="molecule type" value="Genomic_DNA"/>
</dbReference>
<evidence type="ECO:0000313" key="3">
    <source>
        <dbReference type="Proteomes" id="UP000032431"/>
    </source>
</evidence>
<organism evidence="2 3">
    <name type="scientific">[Clostridium] cellulosi</name>
    <dbReference type="NCBI Taxonomy" id="29343"/>
    <lineage>
        <taxon>Bacteria</taxon>
        <taxon>Bacillati</taxon>
        <taxon>Bacillota</taxon>
        <taxon>Clostridia</taxon>
        <taxon>Eubacteriales</taxon>
        <taxon>Oscillospiraceae</taxon>
        <taxon>Oscillospiraceae incertae sedis</taxon>
    </lineage>
</organism>
<dbReference type="SMART" id="SM00260">
    <property type="entry name" value="CheW"/>
    <property type="match status" value="1"/>
</dbReference>
<dbReference type="SUPFAM" id="SSF50341">
    <property type="entry name" value="CheW-like"/>
    <property type="match status" value="1"/>
</dbReference>
<dbReference type="InterPro" id="IPR036061">
    <property type="entry name" value="CheW-like_dom_sf"/>
</dbReference>
<dbReference type="HOGENOM" id="CLU_048995_3_1_9"/>
<gene>
    <name evidence="2" type="primary">cheW5</name>
    <name evidence="2" type="ORF">CCDG5_0952</name>
</gene>
<dbReference type="PATRIC" id="fig|29343.3.peg.1005"/>
<dbReference type="KEGG" id="ccel:CCDG5_0952"/>
<evidence type="ECO:0000313" key="2">
    <source>
        <dbReference type="EMBL" id="CDZ24071.1"/>
    </source>
</evidence>
<evidence type="ECO:0000259" key="1">
    <source>
        <dbReference type="PROSITE" id="PS50851"/>
    </source>
</evidence>